<feature type="non-terminal residue" evidence="14">
    <location>
        <position position="410"/>
    </location>
</feature>
<dbReference type="InterPro" id="IPR001270">
    <property type="entry name" value="ClpA/B"/>
</dbReference>
<dbReference type="Pfam" id="PF12169">
    <property type="entry name" value="DNA_pol3_gamma3"/>
    <property type="match status" value="1"/>
</dbReference>
<dbReference type="InterPro" id="IPR003593">
    <property type="entry name" value="AAA+_ATPase"/>
</dbReference>
<dbReference type="NCBIfam" id="NF004046">
    <property type="entry name" value="PRK05563.1"/>
    <property type="match status" value="1"/>
</dbReference>
<keyword evidence="5" id="KW-0479">Metal-binding</keyword>
<dbReference type="InterPro" id="IPR027417">
    <property type="entry name" value="P-loop_NTPase"/>
</dbReference>
<feature type="compositionally biased region" description="Gly residues" evidence="12">
    <location>
        <begin position="401"/>
        <end position="410"/>
    </location>
</feature>
<evidence type="ECO:0000256" key="10">
    <source>
        <dbReference type="ARBA" id="ARBA00049244"/>
    </source>
</evidence>
<dbReference type="Pfam" id="PF22608">
    <property type="entry name" value="DNAX_ATPase_lid"/>
    <property type="match status" value="1"/>
</dbReference>
<dbReference type="InterPro" id="IPR012763">
    <property type="entry name" value="DNA_pol_III_sug/sutau_N"/>
</dbReference>
<evidence type="ECO:0000256" key="8">
    <source>
        <dbReference type="ARBA" id="ARBA00022840"/>
    </source>
</evidence>
<keyword evidence="3 11" id="KW-0548">Nucleotidyltransferase</keyword>
<dbReference type="SMART" id="SM00382">
    <property type="entry name" value="AAA"/>
    <property type="match status" value="1"/>
</dbReference>
<dbReference type="EC" id="2.7.7.7" evidence="11"/>
<evidence type="ECO:0000256" key="2">
    <source>
        <dbReference type="ARBA" id="ARBA00022679"/>
    </source>
</evidence>
<dbReference type="CDD" id="cd00009">
    <property type="entry name" value="AAA"/>
    <property type="match status" value="1"/>
</dbReference>
<dbReference type="SUPFAM" id="SSF52540">
    <property type="entry name" value="P-loop containing nucleoside triphosphate hydrolases"/>
    <property type="match status" value="1"/>
</dbReference>
<evidence type="ECO:0000256" key="11">
    <source>
        <dbReference type="RuleBase" id="RU364063"/>
    </source>
</evidence>
<feature type="region of interest" description="Disordered" evidence="12">
    <location>
        <begin position="381"/>
        <end position="410"/>
    </location>
</feature>
<dbReference type="EMBL" id="JAAGRR010000008">
    <property type="protein sequence ID" value="NDY41538.1"/>
    <property type="molecule type" value="Genomic_DNA"/>
</dbReference>
<dbReference type="Gene3D" id="1.10.8.60">
    <property type="match status" value="1"/>
</dbReference>
<dbReference type="InterPro" id="IPR008921">
    <property type="entry name" value="DNA_pol3_clamp-load_cplx_C"/>
</dbReference>
<comment type="similarity">
    <text evidence="1 11">Belongs to the DnaX/STICHEL family.</text>
</comment>
<dbReference type="PRINTS" id="PR00300">
    <property type="entry name" value="CLPPROTEASEA"/>
</dbReference>
<dbReference type="Proteomes" id="UP000469346">
    <property type="component" value="Unassembled WGS sequence"/>
</dbReference>
<evidence type="ECO:0000256" key="6">
    <source>
        <dbReference type="ARBA" id="ARBA00022741"/>
    </source>
</evidence>
<evidence type="ECO:0000256" key="1">
    <source>
        <dbReference type="ARBA" id="ARBA00006360"/>
    </source>
</evidence>
<dbReference type="RefSeq" id="WP_163297717.1">
    <property type="nucleotide sequence ID" value="NZ_JAAGRR010000008.1"/>
</dbReference>
<dbReference type="GO" id="GO:0005524">
    <property type="term" value="F:ATP binding"/>
    <property type="evidence" value="ECO:0007669"/>
    <property type="project" value="UniProtKB-KW"/>
</dbReference>
<keyword evidence="9 11" id="KW-0239">DNA-directed DNA polymerase</keyword>
<dbReference type="GO" id="GO:0009360">
    <property type="term" value="C:DNA polymerase III complex"/>
    <property type="evidence" value="ECO:0007669"/>
    <property type="project" value="InterPro"/>
</dbReference>
<protein>
    <recommendedName>
        <fullName evidence="11">DNA polymerase III subunit gamma/tau</fullName>
        <ecNumber evidence="11">2.7.7.7</ecNumber>
    </recommendedName>
</protein>
<dbReference type="Gene3D" id="3.40.50.300">
    <property type="entry name" value="P-loop containing nucleotide triphosphate hydrolases"/>
    <property type="match status" value="1"/>
</dbReference>
<dbReference type="AlphaFoldDB" id="A0A6N9TKD6"/>
<dbReference type="GO" id="GO:0003677">
    <property type="term" value="F:DNA binding"/>
    <property type="evidence" value="ECO:0007669"/>
    <property type="project" value="InterPro"/>
</dbReference>
<evidence type="ECO:0000256" key="12">
    <source>
        <dbReference type="SAM" id="MobiDB-lite"/>
    </source>
</evidence>
<evidence type="ECO:0000259" key="13">
    <source>
        <dbReference type="SMART" id="SM00382"/>
    </source>
</evidence>
<keyword evidence="4 11" id="KW-0235">DNA replication</keyword>
<evidence type="ECO:0000256" key="7">
    <source>
        <dbReference type="ARBA" id="ARBA00022833"/>
    </source>
</evidence>
<comment type="subunit">
    <text evidence="11">DNA polymerase III contains a core (composed of alpha, epsilon and theta chains) that associates with a tau subunit. This core dimerizes to form the POLIII' complex. PolIII' associates with the gamma complex (composed of gamma, delta, delta', psi and chi chains) and with the beta chain to form the complete DNA polymerase III complex.</text>
</comment>
<dbReference type="GO" id="GO:0003887">
    <property type="term" value="F:DNA-directed DNA polymerase activity"/>
    <property type="evidence" value="ECO:0007669"/>
    <property type="project" value="UniProtKB-KW"/>
</dbReference>
<organism evidence="14 15">
    <name type="scientific">Dissulfurirhabdus thermomarina</name>
    <dbReference type="NCBI Taxonomy" id="1765737"/>
    <lineage>
        <taxon>Bacteria</taxon>
        <taxon>Deltaproteobacteria</taxon>
        <taxon>Dissulfurirhabdaceae</taxon>
        <taxon>Dissulfurirhabdus</taxon>
    </lineage>
</organism>
<keyword evidence="6 11" id="KW-0547">Nucleotide-binding</keyword>
<dbReference type="InterPro" id="IPR045085">
    <property type="entry name" value="HLD_clamp_pol_III_gamma_tau"/>
</dbReference>
<accession>A0A6N9TKD6</accession>
<dbReference type="InterPro" id="IPR022754">
    <property type="entry name" value="DNA_pol_III_gamma-3"/>
</dbReference>
<keyword evidence="7" id="KW-0862">Zinc</keyword>
<keyword evidence="2 11" id="KW-0808">Transferase</keyword>
<dbReference type="NCBIfam" id="TIGR02397">
    <property type="entry name" value="dnaX_nterm"/>
    <property type="match status" value="1"/>
</dbReference>
<sequence length="410" mass="44270">MAYLVLARKWRPQTFEEVVGQGHVTQTLRNALASDRLAHALLFSGPRGVGKTSVARILAKALNCDEGPTPTPCNRCGACREITAGTAVDVLEVDGASNRGIDEVRQLRENIRFRPARGRFRVCILDEVHMLTKEAFNALLKTLEEPPPHVYFVFATTEPRRIPPTIHSRCQHYEFRRLPADVLAEHLRRIVEAEGLGLDAPSLALLAREAEGSVRDALSLLDQVSAYGARTREEVSEALGVVDTVLLRDLAEAILARDVSRVLALVDRSYDFGGDLQRLLSDLVRTFRNLLVIRLLGAGGAGEAVDLLAAEREDLERLAALHAPETLQQALEALLAGEEAVHRSATPRLALEALLLRVCQMGAVASVDDVLRRLDALIAGGGPSDPPAPGGTLREAPAPGYGAGGGRGTE</sequence>
<dbReference type="CDD" id="cd18137">
    <property type="entry name" value="HLD_clamp_pol_III_gamma_tau"/>
    <property type="match status" value="1"/>
</dbReference>
<dbReference type="GO" id="GO:0006261">
    <property type="term" value="P:DNA-templated DNA replication"/>
    <property type="evidence" value="ECO:0007669"/>
    <property type="project" value="TreeGrafter"/>
</dbReference>
<evidence type="ECO:0000256" key="5">
    <source>
        <dbReference type="ARBA" id="ARBA00022723"/>
    </source>
</evidence>
<proteinExistence type="inferred from homology"/>
<feature type="domain" description="AAA+ ATPase" evidence="13">
    <location>
        <begin position="37"/>
        <end position="178"/>
    </location>
</feature>
<dbReference type="Pfam" id="PF13177">
    <property type="entry name" value="DNA_pol3_delta2"/>
    <property type="match status" value="1"/>
</dbReference>
<dbReference type="SUPFAM" id="SSF48019">
    <property type="entry name" value="post-AAA+ oligomerization domain-like"/>
    <property type="match status" value="1"/>
</dbReference>
<evidence type="ECO:0000256" key="4">
    <source>
        <dbReference type="ARBA" id="ARBA00022705"/>
    </source>
</evidence>
<dbReference type="PANTHER" id="PTHR11669">
    <property type="entry name" value="REPLICATION FACTOR C / DNA POLYMERASE III GAMMA-TAU SUBUNIT"/>
    <property type="match status" value="1"/>
</dbReference>
<keyword evidence="15" id="KW-1185">Reference proteome</keyword>
<dbReference type="GO" id="GO:0046872">
    <property type="term" value="F:metal ion binding"/>
    <property type="evidence" value="ECO:0007669"/>
    <property type="project" value="UniProtKB-KW"/>
</dbReference>
<evidence type="ECO:0000313" key="14">
    <source>
        <dbReference type="EMBL" id="NDY41538.1"/>
    </source>
</evidence>
<dbReference type="FunFam" id="3.40.50.300:FF:000014">
    <property type="entry name" value="DNA polymerase III subunit gamma/tau"/>
    <property type="match status" value="1"/>
</dbReference>
<evidence type="ECO:0000256" key="9">
    <source>
        <dbReference type="ARBA" id="ARBA00022932"/>
    </source>
</evidence>
<reference evidence="14 15" key="1">
    <citation type="submission" date="2020-02" db="EMBL/GenBank/DDBJ databases">
        <title>Comparative genomics of sulfur disproportionating microorganisms.</title>
        <authorList>
            <person name="Ward L.M."/>
            <person name="Bertran E."/>
            <person name="Johnston D.T."/>
        </authorList>
    </citation>
    <scope>NUCLEOTIDE SEQUENCE [LARGE SCALE GENOMIC DNA]</scope>
    <source>
        <strain evidence="14 15">DSM 100025</strain>
    </source>
</reference>
<name>A0A6N9TKD6_DISTH</name>
<evidence type="ECO:0000313" key="15">
    <source>
        <dbReference type="Proteomes" id="UP000469346"/>
    </source>
</evidence>
<dbReference type="PANTHER" id="PTHR11669:SF0">
    <property type="entry name" value="PROTEIN STICHEL-LIKE 2"/>
    <property type="match status" value="1"/>
</dbReference>
<comment type="function">
    <text evidence="11">DNA polymerase III is a complex, multichain enzyme responsible for most of the replicative synthesis in bacteria. This DNA polymerase also exhibits 3' to 5' exonuclease activity.</text>
</comment>
<evidence type="ECO:0000256" key="3">
    <source>
        <dbReference type="ARBA" id="ARBA00022695"/>
    </source>
</evidence>
<dbReference type="Gene3D" id="1.20.272.10">
    <property type="match status" value="1"/>
</dbReference>
<dbReference type="InterPro" id="IPR050238">
    <property type="entry name" value="DNA_Rep/Repair_Clamp_Loader"/>
</dbReference>
<comment type="catalytic activity">
    <reaction evidence="10 11">
        <text>DNA(n) + a 2'-deoxyribonucleoside 5'-triphosphate = DNA(n+1) + diphosphate</text>
        <dbReference type="Rhea" id="RHEA:22508"/>
        <dbReference type="Rhea" id="RHEA-COMP:17339"/>
        <dbReference type="Rhea" id="RHEA-COMP:17340"/>
        <dbReference type="ChEBI" id="CHEBI:33019"/>
        <dbReference type="ChEBI" id="CHEBI:61560"/>
        <dbReference type="ChEBI" id="CHEBI:173112"/>
        <dbReference type="EC" id="2.7.7.7"/>
    </reaction>
</comment>
<comment type="caution">
    <text evidence="14">The sequence shown here is derived from an EMBL/GenBank/DDBJ whole genome shotgun (WGS) entry which is preliminary data.</text>
</comment>
<keyword evidence="8 11" id="KW-0067">ATP-binding</keyword>
<gene>
    <name evidence="11 14" type="primary">dnaX</name>
    <name evidence="14" type="ORF">G3N55_01545</name>
</gene>